<evidence type="ECO:0000313" key="1">
    <source>
        <dbReference type="Proteomes" id="UP000035680"/>
    </source>
</evidence>
<dbReference type="WBParaSite" id="SVE_1101800.1">
    <property type="protein sequence ID" value="SVE_1101800.1"/>
    <property type="gene ID" value="SVE_1101800"/>
</dbReference>
<accession>A0A0K0FPG1</accession>
<reference evidence="1" key="1">
    <citation type="submission" date="2014-07" db="EMBL/GenBank/DDBJ databases">
        <authorList>
            <person name="Martin A.A"/>
            <person name="De Silva N."/>
        </authorList>
    </citation>
    <scope>NUCLEOTIDE SEQUENCE</scope>
</reference>
<organism evidence="1 2">
    <name type="scientific">Strongyloides venezuelensis</name>
    <name type="common">Threadworm</name>
    <dbReference type="NCBI Taxonomy" id="75913"/>
    <lineage>
        <taxon>Eukaryota</taxon>
        <taxon>Metazoa</taxon>
        <taxon>Ecdysozoa</taxon>
        <taxon>Nematoda</taxon>
        <taxon>Chromadorea</taxon>
        <taxon>Rhabditida</taxon>
        <taxon>Tylenchina</taxon>
        <taxon>Panagrolaimomorpha</taxon>
        <taxon>Strongyloidoidea</taxon>
        <taxon>Strongyloididae</taxon>
        <taxon>Strongyloides</taxon>
    </lineage>
</organism>
<dbReference type="Proteomes" id="UP000035680">
    <property type="component" value="Unassembled WGS sequence"/>
</dbReference>
<evidence type="ECO:0000313" key="2">
    <source>
        <dbReference type="WBParaSite" id="SVE_1101800.1"/>
    </source>
</evidence>
<reference evidence="2" key="2">
    <citation type="submission" date="2015-08" db="UniProtKB">
        <authorList>
            <consortium name="WormBaseParasite"/>
        </authorList>
    </citation>
    <scope>IDENTIFICATION</scope>
</reference>
<sequence>MAFCFNRSLKLIVGKLEEKDDDIGGLSSIADKIKKYMMVETTRELNDVLNKSYSYYMEVPLRHKSSSGPRYTLSY</sequence>
<dbReference type="AlphaFoldDB" id="A0A0K0FPG1"/>
<proteinExistence type="predicted"/>
<keyword evidence="1" id="KW-1185">Reference proteome</keyword>
<protein>
    <submittedName>
        <fullName evidence="2">Cullin domain-containing protein</fullName>
    </submittedName>
</protein>
<name>A0A0K0FPG1_STRVS</name>